<sequence>MAKVFLERFRFVFDKHLRPCWTSDSILHYILGGNQVLANEFARWLVDYKRMSSDDEEPYQFTNQIIDMGAIHYRTTARKNVRINVEECMNYLTADADPAAIMQSDFVKSHWDLIEEMGTFEYIEDTISLFDDTTWGHVDFEPLLEAVWNEIAIHACHQQRCENYVQLAALVAKTSVGEVRRTLRAIILSTIIRPFHQWAKQVLAERNPDKPPPRRVEGAARGELLVKFMRKFSNKLERAKRLAEERNIDIKAIQQKLVNQSMKTSAHHKNKNMNVLLEALTVGKRNITKSEEAAGYIDKPVIMSDGITITFLSMNRSCKNCKSAWTKRNAMWKKKEFHHCESEGCCLAAVHAELKERNIKLSKKDLTFKTIGQKRHEIRAHVAKEVMVDEGKGQHGFVITDVKDFVPKAKLMESIKQMHLDWLNEKKGLST</sequence>
<evidence type="ECO:0000313" key="1">
    <source>
        <dbReference type="EMBL" id="CAD9618095.1"/>
    </source>
</evidence>
<organism evidence="1">
    <name type="scientific">Skeletonema marinoi</name>
    <dbReference type="NCBI Taxonomy" id="267567"/>
    <lineage>
        <taxon>Eukaryota</taxon>
        <taxon>Sar</taxon>
        <taxon>Stramenopiles</taxon>
        <taxon>Ochrophyta</taxon>
        <taxon>Bacillariophyta</taxon>
        <taxon>Coscinodiscophyceae</taxon>
        <taxon>Thalassiosirophycidae</taxon>
        <taxon>Thalassiosirales</taxon>
        <taxon>Skeletonemataceae</taxon>
        <taxon>Skeletonema</taxon>
        <taxon>Skeletonema marinoi-dohrnii complex</taxon>
    </lineage>
</organism>
<dbReference type="AlphaFoldDB" id="A0A7S2LXL2"/>
<name>A0A7S2LXL2_9STRA</name>
<gene>
    <name evidence="1" type="ORF">SMAR0320_LOCUS16518</name>
</gene>
<reference evidence="1" key="1">
    <citation type="submission" date="2021-01" db="EMBL/GenBank/DDBJ databases">
        <authorList>
            <person name="Corre E."/>
            <person name="Pelletier E."/>
            <person name="Niang G."/>
            <person name="Scheremetjew M."/>
            <person name="Finn R."/>
            <person name="Kale V."/>
            <person name="Holt S."/>
            <person name="Cochrane G."/>
            <person name="Meng A."/>
            <person name="Brown T."/>
            <person name="Cohen L."/>
        </authorList>
    </citation>
    <scope>NUCLEOTIDE SEQUENCE</scope>
    <source>
        <strain evidence="1">SM1012Den-03</strain>
    </source>
</reference>
<accession>A0A7S2LXL2</accession>
<dbReference type="EMBL" id="HBGZ01023184">
    <property type="protein sequence ID" value="CAD9618095.1"/>
    <property type="molecule type" value="Transcribed_RNA"/>
</dbReference>
<proteinExistence type="predicted"/>
<protein>
    <submittedName>
        <fullName evidence="1">Uncharacterized protein</fullName>
    </submittedName>
</protein>